<evidence type="ECO:0000313" key="2">
    <source>
        <dbReference type="EMBL" id="RCH46482.1"/>
    </source>
</evidence>
<dbReference type="RefSeq" id="WP_021650310.1">
    <property type="nucleotide sequence ID" value="NZ_PSQG01000001.1"/>
</dbReference>
<dbReference type="InterPro" id="IPR029064">
    <property type="entry name" value="Ribosomal_eL30-like_sf"/>
</dbReference>
<name>A0A367G6Z4_9FIRM</name>
<dbReference type="Pfam" id="PF01248">
    <property type="entry name" value="Ribosomal_L7Ae"/>
    <property type="match status" value="1"/>
</dbReference>
<organism evidence="2 3">
    <name type="scientific">Blautia obeum</name>
    <dbReference type="NCBI Taxonomy" id="40520"/>
    <lineage>
        <taxon>Bacteria</taxon>
        <taxon>Bacillati</taxon>
        <taxon>Bacillota</taxon>
        <taxon>Clostridia</taxon>
        <taxon>Lachnospirales</taxon>
        <taxon>Lachnospiraceae</taxon>
        <taxon>Blautia</taxon>
    </lineage>
</organism>
<dbReference type="Proteomes" id="UP000253208">
    <property type="component" value="Unassembled WGS sequence"/>
</dbReference>
<dbReference type="EMBL" id="PSQG01000001">
    <property type="protein sequence ID" value="RCH46482.1"/>
    <property type="molecule type" value="Genomic_DNA"/>
</dbReference>
<dbReference type="AlphaFoldDB" id="A0A367G6Z4"/>
<dbReference type="SUPFAM" id="SSF55315">
    <property type="entry name" value="L30e-like"/>
    <property type="match status" value="1"/>
</dbReference>
<protein>
    <submittedName>
        <fullName evidence="2">50S ribosomal protein L7ae</fullName>
    </submittedName>
</protein>
<dbReference type="GO" id="GO:0005840">
    <property type="term" value="C:ribosome"/>
    <property type="evidence" value="ECO:0007669"/>
    <property type="project" value="UniProtKB-KW"/>
</dbReference>
<keyword evidence="2" id="KW-0689">Ribosomal protein</keyword>
<proteinExistence type="predicted"/>
<accession>A0A367G6Z4</accession>
<evidence type="ECO:0000313" key="3">
    <source>
        <dbReference type="Proteomes" id="UP000253208"/>
    </source>
</evidence>
<reference evidence="2 3" key="1">
    <citation type="submission" date="2018-02" db="EMBL/GenBank/DDBJ databases">
        <title>Complete genome sequencing of Faecalibacterium prausnitzii strains isolated from the human gut.</title>
        <authorList>
            <person name="Fitzgerald B.C."/>
            <person name="Shkoporov A.N."/>
            <person name="Ross P.R."/>
            <person name="Hill C."/>
        </authorList>
    </citation>
    <scope>NUCLEOTIDE SEQUENCE [LARGE SCALE GENOMIC DNA]</scope>
    <source>
        <strain evidence="2 3">APC942/31-1</strain>
    </source>
</reference>
<sequence length="105" mass="11565">MKNNKVLSLIGLATKAGKTVSGEFSTEKSVKTGKGFLALVADDASENTKKKFRNMCTYYEVPLYFLSDKESLGRAMGKEFRASLAVQDENFAKAIMKALEKESGR</sequence>
<feature type="domain" description="Ribosomal protein eL8/eL30/eS12/Gadd45" evidence="1">
    <location>
        <begin position="5"/>
        <end position="93"/>
    </location>
</feature>
<dbReference type="InterPro" id="IPR004038">
    <property type="entry name" value="Ribosomal_eL8/eL30/eS12/Gad45"/>
</dbReference>
<dbReference type="Gene3D" id="3.30.1330.30">
    <property type="match status" value="1"/>
</dbReference>
<gene>
    <name evidence="2" type="ORF">C4886_00660</name>
</gene>
<keyword evidence="2" id="KW-0687">Ribonucleoprotein</keyword>
<evidence type="ECO:0000259" key="1">
    <source>
        <dbReference type="Pfam" id="PF01248"/>
    </source>
</evidence>
<comment type="caution">
    <text evidence="2">The sequence shown here is derived from an EMBL/GenBank/DDBJ whole genome shotgun (WGS) entry which is preliminary data.</text>
</comment>